<protein>
    <submittedName>
        <fullName evidence="2">Aste57867_2578 protein</fullName>
    </submittedName>
</protein>
<reference evidence="1" key="2">
    <citation type="submission" date="2019-06" db="EMBL/GenBank/DDBJ databases">
        <title>Genomics analysis of Aphanomyces spp. identifies a new class of oomycete effector associated with host adaptation.</title>
        <authorList>
            <person name="Gaulin E."/>
        </authorList>
    </citation>
    <scope>NUCLEOTIDE SEQUENCE</scope>
    <source>
        <strain evidence="1">CBS 578.67</strain>
    </source>
</reference>
<keyword evidence="3" id="KW-1185">Reference proteome</keyword>
<dbReference type="Proteomes" id="UP000332933">
    <property type="component" value="Unassembled WGS sequence"/>
</dbReference>
<proteinExistence type="predicted"/>
<sequence length="163" mass="17869">MKDIGVDIMKAVQSNNPIEAFRSILASLVKDSHCDKFPIEIDVASKEYMQFMATNIHLIQSGFQLLKIANSAAGIFSAMGVPHVSISTMAKIESLQELPPNSVQNYKAVESALNGESVTSVRGPALRELENFFKDKEINGSFAGLSRKHTQDGQAVWTREEVA</sequence>
<dbReference type="EMBL" id="VJMH01000331">
    <property type="protein sequence ID" value="KAF0716943.1"/>
    <property type="molecule type" value="Genomic_DNA"/>
</dbReference>
<dbReference type="EMBL" id="CAADRA010000331">
    <property type="protein sequence ID" value="VFT79774.1"/>
    <property type="molecule type" value="Genomic_DNA"/>
</dbReference>
<reference evidence="2 3" key="1">
    <citation type="submission" date="2019-03" db="EMBL/GenBank/DDBJ databases">
        <authorList>
            <person name="Gaulin E."/>
            <person name="Dumas B."/>
        </authorList>
    </citation>
    <scope>NUCLEOTIDE SEQUENCE [LARGE SCALE GENOMIC DNA]</scope>
    <source>
        <strain evidence="2">CBS 568.67</strain>
    </source>
</reference>
<dbReference type="AlphaFoldDB" id="A0A485KAD9"/>
<name>A0A485KAD9_9STRA</name>
<organism evidence="2 3">
    <name type="scientific">Aphanomyces stellatus</name>
    <dbReference type="NCBI Taxonomy" id="120398"/>
    <lineage>
        <taxon>Eukaryota</taxon>
        <taxon>Sar</taxon>
        <taxon>Stramenopiles</taxon>
        <taxon>Oomycota</taxon>
        <taxon>Saprolegniomycetes</taxon>
        <taxon>Saprolegniales</taxon>
        <taxon>Verrucalvaceae</taxon>
        <taxon>Aphanomyces</taxon>
    </lineage>
</organism>
<evidence type="ECO:0000313" key="1">
    <source>
        <dbReference type="EMBL" id="KAF0716943.1"/>
    </source>
</evidence>
<evidence type="ECO:0000313" key="3">
    <source>
        <dbReference type="Proteomes" id="UP000332933"/>
    </source>
</evidence>
<accession>A0A485KAD9</accession>
<evidence type="ECO:0000313" key="2">
    <source>
        <dbReference type="EMBL" id="VFT79774.1"/>
    </source>
</evidence>
<gene>
    <name evidence="2" type="primary">Aste57867_2578</name>
    <name evidence="1" type="ORF">As57867_002571</name>
    <name evidence="2" type="ORF">ASTE57867_2578</name>
</gene>